<feature type="domain" description="Protein kinase" evidence="7">
    <location>
        <begin position="176"/>
        <end position="375"/>
    </location>
</feature>
<evidence type="ECO:0000259" key="7">
    <source>
        <dbReference type="PROSITE" id="PS50011"/>
    </source>
</evidence>
<dbReference type="PANTHER" id="PTHR47989:SF27">
    <property type="entry name" value="PROTEIN KINASE DOMAIN-CONTAINING PROTEIN"/>
    <property type="match status" value="1"/>
</dbReference>
<protein>
    <recommendedName>
        <fullName evidence="7">Protein kinase domain-containing protein</fullName>
    </recommendedName>
</protein>
<dbReference type="PROSITE" id="PS50011">
    <property type="entry name" value="PROTEIN_KINASE_DOM"/>
    <property type="match status" value="1"/>
</dbReference>
<evidence type="ECO:0000256" key="2">
    <source>
        <dbReference type="ARBA" id="ARBA00022741"/>
    </source>
</evidence>
<proteinExistence type="predicted"/>
<dbReference type="GO" id="GO:0004674">
    <property type="term" value="F:protein serine/threonine kinase activity"/>
    <property type="evidence" value="ECO:0007669"/>
    <property type="project" value="UniProtKB-KW"/>
</dbReference>
<dbReference type="InterPro" id="IPR000719">
    <property type="entry name" value="Prot_kinase_dom"/>
</dbReference>
<keyword evidence="9" id="KW-1185">Reference proteome</keyword>
<dbReference type="AlphaFoldDB" id="A0A6A6NAG2"/>
<dbReference type="Gene3D" id="1.10.510.10">
    <property type="entry name" value="Transferase(Phosphotransferase) domain 1"/>
    <property type="match status" value="1"/>
</dbReference>
<keyword evidence="5" id="KW-0812">Transmembrane</keyword>
<reference evidence="8 9" key="1">
    <citation type="journal article" date="2020" name="Mol. Plant">
        <title>The Chromosome-Based Rubber Tree Genome Provides New Insights into Spurge Genome Evolution and Rubber Biosynthesis.</title>
        <authorList>
            <person name="Liu J."/>
            <person name="Shi C."/>
            <person name="Shi C.C."/>
            <person name="Li W."/>
            <person name="Zhang Q.J."/>
            <person name="Zhang Y."/>
            <person name="Li K."/>
            <person name="Lu H.F."/>
            <person name="Shi C."/>
            <person name="Zhu S.T."/>
            <person name="Xiao Z.Y."/>
            <person name="Nan H."/>
            <person name="Yue Y."/>
            <person name="Zhu X.G."/>
            <person name="Wu Y."/>
            <person name="Hong X.N."/>
            <person name="Fan G.Y."/>
            <person name="Tong Y."/>
            <person name="Zhang D."/>
            <person name="Mao C.L."/>
            <person name="Liu Y.L."/>
            <person name="Hao S.J."/>
            <person name="Liu W.Q."/>
            <person name="Lv M.Q."/>
            <person name="Zhang H.B."/>
            <person name="Liu Y."/>
            <person name="Hu-Tang G.R."/>
            <person name="Wang J.P."/>
            <person name="Wang J.H."/>
            <person name="Sun Y.H."/>
            <person name="Ni S.B."/>
            <person name="Chen W.B."/>
            <person name="Zhang X.C."/>
            <person name="Jiao Y.N."/>
            <person name="Eichler E.E."/>
            <person name="Li G.H."/>
            <person name="Liu X."/>
            <person name="Gao L.Z."/>
        </authorList>
    </citation>
    <scope>NUCLEOTIDE SEQUENCE [LARGE SCALE GENOMIC DNA]</scope>
    <source>
        <strain evidence="9">cv. GT1</strain>
        <tissue evidence="8">Leaf</tissue>
    </source>
</reference>
<accession>A0A6A6NAG2</accession>
<dbReference type="InterPro" id="IPR001245">
    <property type="entry name" value="Ser-Thr/Tyr_kinase_cat_dom"/>
</dbReference>
<dbReference type="GO" id="GO:0005524">
    <property type="term" value="F:ATP binding"/>
    <property type="evidence" value="ECO:0007669"/>
    <property type="project" value="UniProtKB-UniRule"/>
</dbReference>
<comment type="caution">
    <text evidence="8">The sequence shown here is derived from an EMBL/GenBank/DDBJ whole genome shotgun (WGS) entry which is preliminary data.</text>
</comment>
<keyword evidence="2 4" id="KW-0547">Nucleotide-binding</keyword>
<feature type="binding site" evidence="4">
    <location>
        <position position="205"/>
    </location>
    <ligand>
        <name>ATP</name>
        <dbReference type="ChEBI" id="CHEBI:30616"/>
    </ligand>
</feature>
<keyword evidence="3 4" id="KW-0067">ATP-binding</keyword>
<sequence>MNLLALFLPIWALPSTFLFFLLDARPESTLSPISGPSLLARKEPISLFSAKMELNLQAVSQQMVEGLLLLVDSVGPPVAPMVKIVHHQDLNKRILIALIVASSVLGGILMFLSCFWIHRMKSSKNSNSKGKQNFDAGNGHSLSPILDKFNSLKMASRKGSIAVMEYQLLEAATNNFQENNLLGEGGHGRVYKAHVNDKLVAAVKKLEGTGQDVQREFENEMKWLTKIQHQNIISLLGYCIHGEAKFLVYEIMQNGSLESQLHGPTHGSALTWPLRMKIAVNVARQVQCLFVAFAMPQLTDRSKLPHIVDPVIKDTMDLKHLYQVAAVAVLCVQQEPSYRPLITDVLHSLIPLVPLELGGSLKVTEPLPPALHSQQ</sequence>
<evidence type="ECO:0000256" key="1">
    <source>
        <dbReference type="ARBA" id="ARBA00022527"/>
    </source>
</evidence>
<dbReference type="FunFam" id="3.30.200.20:FF:000342">
    <property type="entry name" value="Protein kinase superfamily protein"/>
    <property type="match status" value="1"/>
</dbReference>
<dbReference type="EMBL" id="JAAGAX010000002">
    <property type="protein sequence ID" value="KAF2321483.1"/>
    <property type="molecule type" value="Genomic_DNA"/>
</dbReference>
<keyword evidence="1" id="KW-0723">Serine/threonine-protein kinase</keyword>
<organism evidence="8 9">
    <name type="scientific">Hevea brasiliensis</name>
    <name type="common">Para rubber tree</name>
    <name type="synonym">Siphonia brasiliensis</name>
    <dbReference type="NCBI Taxonomy" id="3981"/>
    <lineage>
        <taxon>Eukaryota</taxon>
        <taxon>Viridiplantae</taxon>
        <taxon>Streptophyta</taxon>
        <taxon>Embryophyta</taxon>
        <taxon>Tracheophyta</taxon>
        <taxon>Spermatophyta</taxon>
        <taxon>Magnoliopsida</taxon>
        <taxon>eudicotyledons</taxon>
        <taxon>Gunneridae</taxon>
        <taxon>Pentapetalae</taxon>
        <taxon>rosids</taxon>
        <taxon>fabids</taxon>
        <taxon>Malpighiales</taxon>
        <taxon>Euphorbiaceae</taxon>
        <taxon>Crotonoideae</taxon>
        <taxon>Micrandreae</taxon>
        <taxon>Hevea</taxon>
    </lineage>
</organism>
<keyword evidence="1" id="KW-0808">Transferase</keyword>
<dbReference type="InterPro" id="IPR017441">
    <property type="entry name" value="Protein_kinase_ATP_BS"/>
</dbReference>
<evidence type="ECO:0000256" key="6">
    <source>
        <dbReference type="SAM" id="SignalP"/>
    </source>
</evidence>
<dbReference type="Pfam" id="PF07714">
    <property type="entry name" value="PK_Tyr_Ser-Thr"/>
    <property type="match status" value="1"/>
</dbReference>
<evidence type="ECO:0000256" key="3">
    <source>
        <dbReference type="ARBA" id="ARBA00022840"/>
    </source>
</evidence>
<keyword evidence="5" id="KW-0472">Membrane</keyword>
<keyword evidence="5" id="KW-1133">Transmembrane helix</keyword>
<dbReference type="Proteomes" id="UP000467840">
    <property type="component" value="Chromosome 11"/>
</dbReference>
<dbReference type="InterPro" id="IPR011009">
    <property type="entry name" value="Kinase-like_dom_sf"/>
</dbReference>
<keyword evidence="6" id="KW-0732">Signal</keyword>
<name>A0A6A6NAG2_HEVBR</name>
<feature type="chain" id="PRO_5025645109" description="Protein kinase domain-containing protein" evidence="6">
    <location>
        <begin position="19"/>
        <end position="375"/>
    </location>
</feature>
<evidence type="ECO:0000256" key="4">
    <source>
        <dbReference type="PROSITE-ProRule" id="PRU10141"/>
    </source>
</evidence>
<dbReference type="PROSITE" id="PS00107">
    <property type="entry name" value="PROTEIN_KINASE_ATP"/>
    <property type="match status" value="1"/>
</dbReference>
<gene>
    <name evidence="8" type="ORF">GH714_000055</name>
</gene>
<keyword evidence="1" id="KW-0418">Kinase</keyword>
<dbReference type="SUPFAM" id="SSF56112">
    <property type="entry name" value="Protein kinase-like (PK-like)"/>
    <property type="match status" value="1"/>
</dbReference>
<evidence type="ECO:0000256" key="5">
    <source>
        <dbReference type="SAM" id="Phobius"/>
    </source>
</evidence>
<feature type="signal peptide" evidence="6">
    <location>
        <begin position="1"/>
        <end position="18"/>
    </location>
</feature>
<evidence type="ECO:0000313" key="8">
    <source>
        <dbReference type="EMBL" id="KAF2321483.1"/>
    </source>
</evidence>
<dbReference type="PANTHER" id="PTHR47989">
    <property type="entry name" value="OS01G0750732 PROTEIN"/>
    <property type="match status" value="1"/>
</dbReference>
<evidence type="ECO:0000313" key="9">
    <source>
        <dbReference type="Proteomes" id="UP000467840"/>
    </source>
</evidence>
<feature type="transmembrane region" description="Helical" evidence="5">
    <location>
        <begin position="94"/>
        <end position="117"/>
    </location>
</feature>